<keyword evidence="4" id="KW-1185">Reference proteome</keyword>
<dbReference type="InterPro" id="IPR004360">
    <property type="entry name" value="Glyas_Fos-R_dOase_dom"/>
</dbReference>
<evidence type="ECO:0000259" key="2">
    <source>
        <dbReference type="PROSITE" id="PS51819"/>
    </source>
</evidence>
<proteinExistence type="predicted"/>
<comment type="caution">
    <text evidence="3">The sequence shown here is derived from an EMBL/GenBank/DDBJ whole genome shotgun (WGS) entry which is preliminary data.</text>
</comment>
<dbReference type="PROSITE" id="PS51819">
    <property type="entry name" value="VOC"/>
    <property type="match status" value="1"/>
</dbReference>
<dbReference type="SUPFAM" id="SSF54593">
    <property type="entry name" value="Glyoxalase/Bleomycin resistance protein/Dihydroxybiphenyl dioxygenase"/>
    <property type="match status" value="1"/>
</dbReference>
<dbReference type="Proteomes" id="UP000320095">
    <property type="component" value="Unassembled WGS sequence"/>
</dbReference>
<dbReference type="InterPro" id="IPR037523">
    <property type="entry name" value="VOC_core"/>
</dbReference>
<dbReference type="Pfam" id="PF00903">
    <property type="entry name" value="Glyoxalase"/>
    <property type="match status" value="1"/>
</dbReference>
<dbReference type="AlphaFoldDB" id="A0A502EHY6"/>
<dbReference type="PANTHER" id="PTHR43048:SF3">
    <property type="entry name" value="METHYLMALONYL-COA EPIMERASE, MITOCHONDRIAL"/>
    <property type="match status" value="1"/>
</dbReference>
<protein>
    <submittedName>
        <fullName evidence="3">Lactoylglutathione lyase</fullName>
    </submittedName>
</protein>
<accession>A0A502EHY6</accession>
<dbReference type="GO" id="GO:0046872">
    <property type="term" value="F:metal ion binding"/>
    <property type="evidence" value="ECO:0007669"/>
    <property type="project" value="UniProtKB-KW"/>
</dbReference>
<dbReference type="GO" id="GO:0004493">
    <property type="term" value="F:methylmalonyl-CoA epimerase activity"/>
    <property type="evidence" value="ECO:0007669"/>
    <property type="project" value="TreeGrafter"/>
</dbReference>
<dbReference type="OrthoDB" id="197463at2"/>
<dbReference type="Gene3D" id="3.10.180.10">
    <property type="entry name" value="2,3-Dihydroxybiphenyl 1,2-Dioxygenase, domain 1"/>
    <property type="match status" value="1"/>
</dbReference>
<evidence type="ECO:0000256" key="1">
    <source>
        <dbReference type="ARBA" id="ARBA00022723"/>
    </source>
</evidence>
<evidence type="ECO:0000313" key="4">
    <source>
        <dbReference type="Proteomes" id="UP000320095"/>
    </source>
</evidence>
<dbReference type="EMBL" id="RCZG01000001">
    <property type="protein sequence ID" value="TPG37295.1"/>
    <property type="molecule type" value="Genomic_DNA"/>
</dbReference>
<dbReference type="GO" id="GO:0016829">
    <property type="term" value="F:lyase activity"/>
    <property type="evidence" value="ECO:0007669"/>
    <property type="project" value="UniProtKB-KW"/>
</dbReference>
<keyword evidence="1" id="KW-0479">Metal-binding</keyword>
<dbReference type="GO" id="GO:0046491">
    <property type="term" value="P:L-methylmalonyl-CoA metabolic process"/>
    <property type="evidence" value="ECO:0007669"/>
    <property type="project" value="TreeGrafter"/>
</dbReference>
<gene>
    <name evidence="3" type="ORF">EAH80_05690</name>
</gene>
<dbReference type="RefSeq" id="WP_140688537.1">
    <property type="nucleotide sequence ID" value="NZ_RCZG01000001.1"/>
</dbReference>
<feature type="domain" description="VOC" evidence="2">
    <location>
        <begin position="4"/>
        <end position="142"/>
    </location>
</feature>
<organism evidence="3 4">
    <name type="scientific">Mycolicibacterium hodleri</name>
    <dbReference type="NCBI Taxonomy" id="49897"/>
    <lineage>
        <taxon>Bacteria</taxon>
        <taxon>Bacillati</taxon>
        <taxon>Actinomycetota</taxon>
        <taxon>Actinomycetes</taxon>
        <taxon>Mycobacteriales</taxon>
        <taxon>Mycobacteriaceae</taxon>
        <taxon>Mycolicibacterium</taxon>
    </lineage>
</organism>
<dbReference type="InterPro" id="IPR051785">
    <property type="entry name" value="MMCE/EMCE_epimerase"/>
</dbReference>
<reference evidence="3 4" key="1">
    <citation type="journal article" date="2019" name="Environ. Microbiol.">
        <title>Species interactions and distinct microbial communities in high Arctic permafrost affected cryosols are associated with the CH4 and CO2 gas fluxes.</title>
        <authorList>
            <person name="Altshuler I."/>
            <person name="Hamel J."/>
            <person name="Turney S."/>
            <person name="Magnuson E."/>
            <person name="Levesque R."/>
            <person name="Greer C."/>
            <person name="Whyte L.G."/>
        </authorList>
    </citation>
    <scope>NUCLEOTIDE SEQUENCE [LARGE SCALE GENOMIC DNA]</scope>
    <source>
        <strain evidence="3 4">S5.20</strain>
    </source>
</reference>
<dbReference type="InterPro" id="IPR029068">
    <property type="entry name" value="Glyas_Bleomycin-R_OHBP_Dase"/>
</dbReference>
<name>A0A502EHY6_9MYCO</name>
<evidence type="ECO:0000313" key="3">
    <source>
        <dbReference type="EMBL" id="TPG37295.1"/>
    </source>
</evidence>
<dbReference type="PANTHER" id="PTHR43048">
    <property type="entry name" value="METHYLMALONYL-COA EPIMERASE"/>
    <property type="match status" value="1"/>
</dbReference>
<sequence>MIRGIHHIGVHTVDLDRLRTFYGRAFGFRTVGEEFDLAEFPEAERITGVPAAAARVVMLRAENLFLELFQWSTPDGEPIRPRKANSFGYTHFAVDVADIGAEYRRLSAIGMTFVHPSPVWSGDAASVYGHDPDGNLIEILEIPPTNGLHRT</sequence>
<keyword evidence="3" id="KW-0456">Lyase</keyword>